<protein>
    <recommendedName>
        <fullName evidence="4">Integrase catalytic domain-containing protein</fullName>
    </recommendedName>
</protein>
<dbReference type="InterPro" id="IPR036397">
    <property type="entry name" value="RNaseH_sf"/>
</dbReference>
<accession>A0A443S0K7</accession>
<reference evidence="2 3" key="1">
    <citation type="journal article" date="2018" name="Gigascience">
        <title>Genomes of trombidid mites reveal novel predicted allergens and laterally-transferred genes associated with secondary metabolism.</title>
        <authorList>
            <person name="Dong X."/>
            <person name="Chaisiri K."/>
            <person name="Xia D."/>
            <person name="Armstrong S.D."/>
            <person name="Fang Y."/>
            <person name="Donnelly M.J."/>
            <person name="Kadowaki T."/>
            <person name="McGarry J.W."/>
            <person name="Darby A.C."/>
            <person name="Makepeace B.L."/>
        </authorList>
    </citation>
    <scope>NUCLEOTIDE SEQUENCE [LARGE SCALE GENOMIC DNA]</scope>
    <source>
        <strain evidence="2">UoL-UT</strain>
    </source>
</reference>
<feature type="non-terminal residue" evidence="2">
    <location>
        <position position="260"/>
    </location>
</feature>
<dbReference type="GO" id="GO:0003676">
    <property type="term" value="F:nucleic acid binding"/>
    <property type="evidence" value="ECO:0007669"/>
    <property type="project" value="InterPro"/>
</dbReference>
<dbReference type="EMBL" id="NCKV01013992">
    <property type="protein sequence ID" value="RWS21034.1"/>
    <property type="molecule type" value="Genomic_DNA"/>
</dbReference>
<dbReference type="OrthoDB" id="6426641at2759"/>
<sequence length="260" mass="29934">MYVAANLRNWDKILPFITYAYNTSRQESTKYTPFELVYAREARLPIDNINPRSIGFTDADTYGDAVMKFAAQTRKEAVENITVAQQKMKKRYDKKHKPVSYDEGQYVMVKFPTNHKLKHPWFGPFIVLRQVGCQVYEVASTKARARVFPVNVQRMKPYNEREAESIRKKNYLQRQEQRKAASKPVENNASGNDENHFDSETDINSEAEENISPEPHTTRVASAGSHGIQVNKWGTAHVFDGFWSQIIEVEIPPQASMENL</sequence>
<dbReference type="AlphaFoldDB" id="A0A443S0K7"/>
<feature type="region of interest" description="Disordered" evidence="1">
    <location>
        <begin position="160"/>
        <end position="199"/>
    </location>
</feature>
<dbReference type="InterPro" id="IPR050951">
    <property type="entry name" value="Retrovirus_Pol_polyprotein"/>
</dbReference>
<dbReference type="Gene3D" id="3.30.420.10">
    <property type="entry name" value="Ribonuclease H-like superfamily/Ribonuclease H"/>
    <property type="match status" value="1"/>
</dbReference>
<dbReference type="PANTHER" id="PTHR37984:SF5">
    <property type="entry name" value="PROTEIN NYNRIN-LIKE"/>
    <property type="match status" value="1"/>
</dbReference>
<evidence type="ECO:0000313" key="3">
    <source>
        <dbReference type="Proteomes" id="UP000288716"/>
    </source>
</evidence>
<organism evidence="2 3">
    <name type="scientific">Leptotrombidium deliense</name>
    <dbReference type="NCBI Taxonomy" id="299467"/>
    <lineage>
        <taxon>Eukaryota</taxon>
        <taxon>Metazoa</taxon>
        <taxon>Ecdysozoa</taxon>
        <taxon>Arthropoda</taxon>
        <taxon>Chelicerata</taxon>
        <taxon>Arachnida</taxon>
        <taxon>Acari</taxon>
        <taxon>Acariformes</taxon>
        <taxon>Trombidiformes</taxon>
        <taxon>Prostigmata</taxon>
        <taxon>Anystina</taxon>
        <taxon>Parasitengona</taxon>
        <taxon>Trombiculoidea</taxon>
        <taxon>Trombiculidae</taxon>
        <taxon>Leptotrombidium</taxon>
    </lineage>
</organism>
<name>A0A443S0K7_9ACAR</name>
<dbReference type="VEuPathDB" id="VectorBase:LDEU011006"/>
<keyword evidence="3" id="KW-1185">Reference proteome</keyword>
<proteinExistence type="predicted"/>
<comment type="caution">
    <text evidence="2">The sequence shown here is derived from an EMBL/GenBank/DDBJ whole genome shotgun (WGS) entry which is preliminary data.</text>
</comment>
<gene>
    <name evidence="2" type="ORF">B4U80_00811</name>
</gene>
<dbReference type="Proteomes" id="UP000288716">
    <property type="component" value="Unassembled WGS sequence"/>
</dbReference>
<evidence type="ECO:0008006" key="4">
    <source>
        <dbReference type="Google" id="ProtNLM"/>
    </source>
</evidence>
<dbReference type="PANTHER" id="PTHR37984">
    <property type="entry name" value="PROTEIN CBG26694"/>
    <property type="match status" value="1"/>
</dbReference>
<evidence type="ECO:0000256" key="1">
    <source>
        <dbReference type="SAM" id="MobiDB-lite"/>
    </source>
</evidence>
<evidence type="ECO:0000313" key="2">
    <source>
        <dbReference type="EMBL" id="RWS21034.1"/>
    </source>
</evidence>